<dbReference type="SUPFAM" id="SSF63829">
    <property type="entry name" value="Calcium-dependent phosphotriesterase"/>
    <property type="match status" value="1"/>
</dbReference>
<sequence>MRDGDVIELDIAARRLHLDVPEEELARRVTLCSIACYSRIIVGKKGEMGMQAELVVDRQAILGEGPVWDERLQRLYWVDITGQFVFHWSPREEEVQAIQMEQMVGAVALTEVDDMLLLALRNGLYVYHMETGQTELCARPEETQDESIRFNDGKCDPAGRFLAGTMSKIGKPQAGKLYQLERNGQLSTLLDGVSTSNGLAWSQDHRTFYYIDTPTLQVRAWDYEVESGNISNPRAVITFAPEQGYPDGMTIDTEGMLWIAHWGGGGVSRWDPHTGRQIGFVAVPASHVTSCAFGGLDLNELYITTAREGLSEAQLQAEPHAGSLFRIVTDVQGMPTFRYG</sequence>
<gene>
    <name evidence="3" type="ORF">LQV63_02610</name>
</gene>
<organism evidence="3 4">
    <name type="scientific">Paenibacillus profundus</name>
    <dbReference type="NCBI Taxonomy" id="1173085"/>
    <lineage>
        <taxon>Bacteria</taxon>
        <taxon>Bacillati</taxon>
        <taxon>Bacillota</taxon>
        <taxon>Bacilli</taxon>
        <taxon>Bacillales</taxon>
        <taxon>Paenibacillaceae</taxon>
        <taxon>Paenibacillus</taxon>
    </lineage>
</organism>
<comment type="caution">
    <text evidence="3">The sequence shown here is derived from an EMBL/GenBank/DDBJ whole genome shotgun (WGS) entry which is preliminary data.</text>
</comment>
<dbReference type="PRINTS" id="PR01790">
    <property type="entry name" value="SMP30FAMILY"/>
</dbReference>
<dbReference type="PANTHER" id="PTHR10907:SF47">
    <property type="entry name" value="REGUCALCIN"/>
    <property type="match status" value="1"/>
</dbReference>
<dbReference type="Proteomes" id="UP001199916">
    <property type="component" value="Unassembled WGS sequence"/>
</dbReference>
<keyword evidence="4" id="KW-1185">Reference proteome</keyword>
<dbReference type="Pfam" id="PF08450">
    <property type="entry name" value="SGL"/>
    <property type="match status" value="1"/>
</dbReference>
<dbReference type="PANTHER" id="PTHR10907">
    <property type="entry name" value="REGUCALCIN"/>
    <property type="match status" value="1"/>
</dbReference>
<comment type="similarity">
    <text evidence="1">Belongs to the SMP-30/CGR1 family.</text>
</comment>
<evidence type="ECO:0000256" key="1">
    <source>
        <dbReference type="ARBA" id="ARBA00008853"/>
    </source>
</evidence>
<dbReference type="EMBL" id="JAJNBZ010000001">
    <property type="protein sequence ID" value="MCE5168214.1"/>
    <property type="molecule type" value="Genomic_DNA"/>
</dbReference>
<dbReference type="InterPro" id="IPR013658">
    <property type="entry name" value="SGL"/>
</dbReference>
<proteinExistence type="inferred from homology"/>
<dbReference type="InterPro" id="IPR005511">
    <property type="entry name" value="SMP-30"/>
</dbReference>
<accession>A0ABS8YBG8</accession>
<evidence type="ECO:0000313" key="3">
    <source>
        <dbReference type="EMBL" id="MCE5168214.1"/>
    </source>
</evidence>
<reference evidence="3 4" key="1">
    <citation type="submission" date="2021-11" db="EMBL/GenBank/DDBJ databases">
        <title>Draft genome sequence of Paenibacillus profundus YoMME, a new Gram-positive bacteria with exoelectrogenic properties.</title>
        <authorList>
            <person name="Hubenova Y."/>
            <person name="Hubenova E."/>
            <person name="Manasiev Y."/>
            <person name="Peykov S."/>
            <person name="Mitov M."/>
        </authorList>
    </citation>
    <scope>NUCLEOTIDE SEQUENCE [LARGE SCALE GENOMIC DNA]</scope>
    <source>
        <strain evidence="3 4">YoMME</strain>
    </source>
</reference>
<evidence type="ECO:0000313" key="4">
    <source>
        <dbReference type="Proteomes" id="UP001199916"/>
    </source>
</evidence>
<dbReference type="Gene3D" id="2.120.10.30">
    <property type="entry name" value="TolB, C-terminal domain"/>
    <property type="match status" value="1"/>
</dbReference>
<evidence type="ECO:0000259" key="2">
    <source>
        <dbReference type="Pfam" id="PF08450"/>
    </source>
</evidence>
<name>A0ABS8YBG8_9BACL</name>
<protein>
    <submittedName>
        <fullName evidence="3">SMP-30/gluconolactonase/LRE family protein</fullName>
    </submittedName>
</protein>
<feature type="domain" description="SMP-30/Gluconolactonase/LRE-like region" evidence="2">
    <location>
        <begin position="62"/>
        <end position="307"/>
    </location>
</feature>
<dbReference type="InterPro" id="IPR011042">
    <property type="entry name" value="6-blade_b-propeller_TolB-like"/>
</dbReference>